<dbReference type="Proteomes" id="UP001230188">
    <property type="component" value="Unassembled WGS sequence"/>
</dbReference>
<dbReference type="EMBL" id="JAQMWT010000584">
    <property type="protein sequence ID" value="KAJ8599174.1"/>
    <property type="molecule type" value="Genomic_DNA"/>
</dbReference>
<feature type="region of interest" description="Disordered" evidence="1">
    <location>
        <begin position="89"/>
        <end position="118"/>
    </location>
</feature>
<reference evidence="3" key="1">
    <citation type="submission" date="2023-01" db="EMBL/GenBank/DDBJ databases">
        <title>Metagenome sequencing of chrysophaentin producing Chrysophaeum taylorii.</title>
        <authorList>
            <person name="Davison J."/>
            <person name="Bewley C."/>
        </authorList>
    </citation>
    <scope>NUCLEOTIDE SEQUENCE</scope>
    <source>
        <strain evidence="3">NIES-1699</strain>
    </source>
</reference>
<evidence type="ECO:0000313" key="3">
    <source>
        <dbReference type="EMBL" id="KAJ8599174.1"/>
    </source>
</evidence>
<feature type="signal peptide" evidence="2">
    <location>
        <begin position="1"/>
        <end position="15"/>
    </location>
</feature>
<keyword evidence="2" id="KW-0732">Signal</keyword>
<keyword evidence="4" id="KW-1185">Reference proteome</keyword>
<protein>
    <submittedName>
        <fullName evidence="3">Uncharacterized protein</fullName>
    </submittedName>
</protein>
<feature type="compositionally biased region" description="Basic and acidic residues" evidence="1">
    <location>
        <begin position="106"/>
        <end position="118"/>
    </location>
</feature>
<sequence length="118" mass="12856">MRVLVALLAVATVNAFAPQANTMSSRQVSTTTTALNAYVPDGLSASEWAKKQADEKAKQDANKKKFPKGKAFISMGKWLETLEGKQSFKGEKFSGSGHTYAKNKFSSKEEYDASKGKK</sequence>
<evidence type="ECO:0000313" key="4">
    <source>
        <dbReference type="Proteomes" id="UP001230188"/>
    </source>
</evidence>
<comment type="caution">
    <text evidence="3">The sequence shown here is derived from an EMBL/GenBank/DDBJ whole genome shotgun (WGS) entry which is preliminary data.</text>
</comment>
<evidence type="ECO:0000256" key="1">
    <source>
        <dbReference type="SAM" id="MobiDB-lite"/>
    </source>
</evidence>
<gene>
    <name evidence="3" type="ORF">CTAYLR_008567</name>
</gene>
<dbReference type="AlphaFoldDB" id="A0AAD7XIA0"/>
<feature type="chain" id="PRO_5042275906" evidence="2">
    <location>
        <begin position="16"/>
        <end position="118"/>
    </location>
</feature>
<evidence type="ECO:0000256" key="2">
    <source>
        <dbReference type="SAM" id="SignalP"/>
    </source>
</evidence>
<accession>A0AAD7XIA0</accession>
<organism evidence="3 4">
    <name type="scientific">Chrysophaeum taylorii</name>
    <dbReference type="NCBI Taxonomy" id="2483200"/>
    <lineage>
        <taxon>Eukaryota</taxon>
        <taxon>Sar</taxon>
        <taxon>Stramenopiles</taxon>
        <taxon>Ochrophyta</taxon>
        <taxon>Pelagophyceae</taxon>
        <taxon>Pelagomonadales</taxon>
        <taxon>Pelagomonadaceae</taxon>
        <taxon>Chrysophaeum</taxon>
    </lineage>
</organism>
<name>A0AAD7XIA0_9STRA</name>
<proteinExistence type="predicted"/>